<dbReference type="Pfam" id="PF00107">
    <property type="entry name" value="ADH_zinc_N"/>
    <property type="match status" value="1"/>
</dbReference>
<dbReference type="InterPro" id="IPR013149">
    <property type="entry name" value="ADH-like_C"/>
</dbReference>
<dbReference type="PANTHER" id="PTHR43677">
    <property type="entry name" value="SHORT-CHAIN DEHYDROGENASE/REDUCTASE"/>
    <property type="match status" value="1"/>
</dbReference>
<organism evidence="2 3">
    <name type="scientific">Advenella alkanexedens</name>
    <dbReference type="NCBI Taxonomy" id="1481665"/>
    <lineage>
        <taxon>Bacteria</taxon>
        <taxon>Pseudomonadati</taxon>
        <taxon>Pseudomonadota</taxon>
        <taxon>Betaproteobacteria</taxon>
        <taxon>Burkholderiales</taxon>
        <taxon>Alcaligenaceae</taxon>
    </lineage>
</organism>
<name>A0ABS6NQ60_9BURK</name>
<evidence type="ECO:0000313" key="3">
    <source>
        <dbReference type="Proteomes" id="UP000722165"/>
    </source>
</evidence>
<dbReference type="CDD" id="cd08241">
    <property type="entry name" value="QOR1"/>
    <property type="match status" value="1"/>
</dbReference>
<keyword evidence="3" id="KW-1185">Reference proteome</keyword>
<dbReference type="EMBL" id="JAHSPR010000008">
    <property type="protein sequence ID" value="MBV4397764.1"/>
    <property type="molecule type" value="Genomic_DNA"/>
</dbReference>
<sequence length="334" mass="35618">MKVLHCKTFGAPREVLSVEDAPMPEITRPDEVIVRVHYASVSHATGLMIEGKYQRKPPFPFSPGTEAVGIVEQKGSAVTHLSVGQRVACICDWGAYAEYLKLPAYTVYPIPDGIEYLSALPIPISYGTAYLGLVQRCRLTPDQTVLVLGAGSGVGLAAVEIASNMGCRVIACASTATKCEVAQKAGASDTLTGSDQLAAQVKQLTGGKGVDIIFDPVGGSLFASALRAAAQNAQLISIGFASGQLPEVAMNIVLVKNLTLHGFFFGQYTGWTPADERSIHAGMMSRVMAVLFRWVKEKKLNPDVQKVFSLDQVPEAIETLHGRSVTGKLAVKID</sequence>
<dbReference type="PANTHER" id="PTHR43677:SF4">
    <property type="entry name" value="QUINONE OXIDOREDUCTASE-LIKE PROTEIN 2"/>
    <property type="match status" value="1"/>
</dbReference>
<dbReference type="InterPro" id="IPR020843">
    <property type="entry name" value="ER"/>
</dbReference>
<gene>
    <name evidence="2" type="ORF">KU392_10950</name>
</gene>
<dbReference type="InterPro" id="IPR051397">
    <property type="entry name" value="Zn-ADH-like_protein"/>
</dbReference>
<reference evidence="2 3" key="1">
    <citation type="submission" date="2021-06" db="EMBL/GenBank/DDBJ databases">
        <authorList>
            <person name="Lu T."/>
            <person name="Wang Q."/>
            <person name="Han X."/>
        </authorList>
    </citation>
    <scope>NUCLEOTIDE SEQUENCE [LARGE SCALE GENOMIC DNA]</scope>
    <source>
        <strain evidence="2 3">LAM0050</strain>
    </source>
</reference>
<comment type="caution">
    <text evidence="2">The sequence shown here is derived from an EMBL/GenBank/DDBJ whole genome shotgun (WGS) entry which is preliminary data.</text>
</comment>
<feature type="domain" description="Enoyl reductase (ER)" evidence="1">
    <location>
        <begin position="10"/>
        <end position="331"/>
    </location>
</feature>
<dbReference type="SMART" id="SM00829">
    <property type="entry name" value="PKS_ER"/>
    <property type="match status" value="1"/>
</dbReference>
<evidence type="ECO:0000313" key="2">
    <source>
        <dbReference type="EMBL" id="MBV4397764.1"/>
    </source>
</evidence>
<accession>A0ABS6NQ60</accession>
<protein>
    <submittedName>
        <fullName evidence="2">NADPH:quinone oxidoreductase family protein</fullName>
    </submittedName>
</protein>
<evidence type="ECO:0000259" key="1">
    <source>
        <dbReference type="SMART" id="SM00829"/>
    </source>
</evidence>
<dbReference type="InterPro" id="IPR013154">
    <property type="entry name" value="ADH-like_N"/>
</dbReference>
<proteinExistence type="predicted"/>
<dbReference type="Pfam" id="PF08240">
    <property type="entry name" value="ADH_N"/>
    <property type="match status" value="1"/>
</dbReference>
<dbReference type="RefSeq" id="WP_217735316.1">
    <property type="nucleotide sequence ID" value="NZ_JAHSPR010000008.1"/>
</dbReference>
<dbReference type="Proteomes" id="UP000722165">
    <property type="component" value="Unassembled WGS sequence"/>
</dbReference>